<gene>
    <name evidence="1" type="ORF">BV22DRAFT_1000928</name>
</gene>
<reference evidence="1" key="1">
    <citation type="journal article" date="2021" name="New Phytol.">
        <title>Evolutionary innovations through gain and loss of genes in the ectomycorrhizal Boletales.</title>
        <authorList>
            <person name="Wu G."/>
            <person name="Miyauchi S."/>
            <person name="Morin E."/>
            <person name="Kuo A."/>
            <person name="Drula E."/>
            <person name="Varga T."/>
            <person name="Kohler A."/>
            <person name="Feng B."/>
            <person name="Cao Y."/>
            <person name="Lipzen A."/>
            <person name="Daum C."/>
            <person name="Hundley H."/>
            <person name="Pangilinan J."/>
            <person name="Johnson J."/>
            <person name="Barry K."/>
            <person name="LaButti K."/>
            <person name="Ng V."/>
            <person name="Ahrendt S."/>
            <person name="Min B."/>
            <person name="Choi I.G."/>
            <person name="Park H."/>
            <person name="Plett J.M."/>
            <person name="Magnuson J."/>
            <person name="Spatafora J.W."/>
            <person name="Nagy L.G."/>
            <person name="Henrissat B."/>
            <person name="Grigoriev I.V."/>
            <person name="Yang Z.L."/>
            <person name="Xu J."/>
            <person name="Martin F.M."/>
        </authorList>
    </citation>
    <scope>NUCLEOTIDE SEQUENCE</scope>
    <source>
        <strain evidence="1">KUC20120723A-06</strain>
    </source>
</reference>
<evidence type="ECO:0000313" key="2">
    <source>
        <dbReference type="Proteomes" id="UP000790709"/>
    </source>
</evidence>
<keyword evidence="1" id="KW-0378">Hydrolase</keyword>
<dbReference type="Proteomes" id="UP000790709">
    <property type="component" value="Unassembled WGS sequence"/>
</dbReference>
<sequence length="667" mass="70924">MSRTSLLYFTSALLCSFCCALAPSGPWDAFNYAPLTRTVKPRYIHAVYGTVEGAQSLVQDSTTTSATISGNGSYVVLDFGVEVGGLISLDIVNSTSSSAFSLSFTESPVFISPTESDDSSRTVSTENSDGVESVPAPLAIGTFTQPPGLLRGGFRYLTIVSNADDALSIANVVLNITFEPNMGENLRDYTGYFYAKDTGSQDADFLTKIWYGGAYTVQTNIIGSNTARQPAGPTPGWANNASGGPVDGPILVDGAKRDRNVWPGDMGISSHTRQVSVSDLLPLQNSLRVMFSTQNPATGALNYSGPPINGQGSDTYISWSLIGLYNYYLYSGDLDTVQTLWTNYTKAVAFLESQVDESGLMNVTEAWSNDWGRVGGTGHNSAANALLYQTLITAAELAKAAGNDALAQTYNNNATSVKTSFNKLLWDAEAGMYRDNETTTMHPEDANSIAIVYNLTQTPEQNTQISEGLTNFWTDIGPITPELADTIIPFIGGLEVQAHFIAGNGIRALDLIRREWGYIHYTNLSVHSTFLEGFTANGSLGYRGAAGYDYDDSYTSHSHGWSTGPTPALSFYVVGLQVTSPQGATWRVAPVLSGLSAAEGGYETPLGWFGVKWSVDGDSMTVSISTPEGTTGTVVLPGSGSVQVDGAGLGDGEVTLSGGIHTLVQKL</sequence>
<comment type="caution">
    <text evidence="1">The sequence shown here is derived from an EMBL/GenBank/DDBJ whole genome shotgun (WGS) entry which is preliminary data.</text>
</comment>
<name>A0ACB8BXF5_9AGAM</name>
<proteinExistence type="predicted"/>
<evidence type="ECO:0000313" key="1">
    <source>
        <dbReference type="EMBL" id="KAH7930344.1"/>
    </source>
</evidence>
<organism evidence="1 2">
    <name type="scientific">Leucogyrophana mollusca</name>
    <dbReference type="NCBI Taxonomy" id="85980"/>
    <lineage>
        <taxon>Eukaryota</taxon>
        <taxon>Fungi</taxon>
        <taxon>Dikarya</taxon>
        <taxon>Basidiomycota</taxon>
        <taxon>Agaricomycotina</taxon>
        <taxon>Agaricomycetes</taxon>
        <taxon>Agaricomycetidae</taxon>
        <taxon>Boletales</taxon>
        <taxon>Boletales incertae sedis</taxon>
        <taxon>Leucogyrophana</taxon>
    </lineage>
</organism>
<accession>A0ACB8BXF5</accession>
<dbReference type="EMBL" id="MU266333">
    <property type="protein sequence ID" value="KAH7930344.1"/>
    <property type="molecule type" value="Genomic_DNA"/>
</dbReference>
<protein>
    <submittedName>
        <fullName evidence="1">Glycoside hydrolase family 78 protein</fullName>
    </submittedName>
</protein>
<keyword evidence="2" id="KW-1185">Reference proteome</keyword>